<evidence type="ECO:0000313" key="2">
    <source>
        <dbReference type="WBParaSite" id="PS1159_v2.g10439.t1"/>
    </source>
</evidence>
<proteinExistence type="predicted"/>
<evidence type="ECO:0000313" key="1">
    <source>
        <dbReference type="Proteomes" id="UP000887580"/>
    </source>
</evidence>
<sequence length="78" mass="8914">MDAKNGALSRAMKNRCVEFCIDEKNAWFGDFDSALNVMLLKEPLMCSTFDGERKNELSMESLKNFLRTSARTNLTTEQ</sequence>
<reference evidence="2" key="1">
    <citation type="submission" date="2022-11" db="UniProtKB">
        <authorList>
            <consortium name="WormBaseParasite"/>
        </authorList>
    </citation>
    <scope>IDENTIFICATION</scope>
</reference>
<organism evidence="1 2">
    <name type="scientific">Panagrolaimus sp. PS1159</name>
    <dbReference type="NCBI Taxonomy" id="55785"/>
    <lineage>
        <taxon>Eukaryota</taxon>
        <taxon>Metazoa</taxon>
        <taxon>Ecdysozoa</taxon>
        <taxon>Nematoda</taxon>
        <taxon>Chromadorea</taxon>
        <taxon>Rhabditida</taxon>
        <taxon>Tylenchina</taxon>
        <taxon>Panagrolaimomorpha</taxon>
        <taxon>Panagrolaimoidea</taxon>
        <taxon>Panagrolaimidae</taxon>
        <taxon>Panagrolaimus</taxon>
    </lineage>
</organism>
<protein>
    <submittedName>
        <fullName evidence="2">Uncharacterized protein</fullName>
    </submittedName>
</protein>
<accession>A0AC35ESW0</accession>
<dbReference type="Proteomes" id="UP000887580">
    <property type="component" value="Unplaced"/>
</dbReference>
<name>A0AC35ESW0_9BILA</name>
<dbReference type="WBParaSite" id="PS1159_v2.g10439.t1">
    <property type="protein sequence ID" value="PS1159_v2.g10439.t1"/>
    <property type="gene ID" value="PS1159_v2.g10439"/>
</dbReference>